<dbReference type="PROSITE" id="PS50977">
    <property type="entry name" value="HTH_TETR_2"/>
    <property type="match status" value="1"/>
</dbReference>
<evidence type="ECO:0000259" key="3">
    <source>
        <dbReference type="PROSITE" id="PS50977"/>
    </source>
</evidence>
<proteinExistence type="predicted"/>
<dbReference type="GO" id="GO:0000976">
    <property type="term" value="F:transcription cis-regulatory region binding"/>
    <property type="evidence" value="ECO:0007669"/>
    <property type="project" value="TreeGrafter"/>
</dbReference>
<sequence>MSTRVDKWVIRDTPTVMRKSEITREKLLTSATRAFCVQSYSNVSLRGIAKDPGVDVALVSRYFGGKMGLFQAMLDDVFAWPEMMSGDDPVEVAIAKYTDPDTADAHMSVIRMIVVNGADPEVGDILRERLREMLVDPMLAKMGGERAAPNLAMFIAVTLGAAMVRHTLRLPGMADTQPEAYAMQLRHLIDAALRFESPASE</sequence>
<comment type="caution">
    <text evidence="4">The sequence shown here is derived from an EMBL/GenBank/DDBJ whole genome shotgun (WGS) entry which is preliminary data.</text>
</comment>
<organism evidence="4 5">
    <name type="scientific">Yoonia maritima</name>
    <dbReference type="NCBI Taxonomy" id="1435347"/>
    <lineage>
        <taxon>Bacteria</taxon>
        <taxon>Pseudomonadati</taxon>
        <taxon>Pseudomonadota</taxon>
        <taxon>Alphaproteobacteria</taxon>
        <taxon>Rhodobacterales</taxon>
        <taxon>Paracoccaceae</taxon>
        <taxon>Yoonia</taxon>
    </lineage>
</organism>
<evidence type="ECO:0000256" key="2">
    <source>
        <dbReference type="PROSITE-ProRule" id="PRU00335"/>
    </source>
</evidence>
<dbReference type="Proteomes" id="UP000238007">
    <property type="component" value="Unassembled WGS sequence"/>
</dbReference>
<dbReference type="InterPro" id="IPR041678">
    <property type="entry name" value="TetR_C_16"/>
</dbReference>
<dbReference type="Gene3D" id="1.10.357.10">
    <property type="entry name" value="Tetracycline Repressor, domain 2"/>
    <property type="match status" value="1"/>
</dbReference>
<dbReference type="EMBL" id="PVTP01000002">
    <property type="protein sequence ID" value="PRY79567.1"/>
    <property type="molecule type" value="Genomic_DNA"/>
</dbReference>
<feature type="domain" description="HTH tetR-type" evidence="3">
    <location>
        <begin position="21"/>
        <end position="81"/>
    </location>
</feature>
<feature type="DNA-binding region" description="H-T-H motif" evidence="2">
    <location>
        <begin position="44"/>
        <end position="63"/>
    </location>
</feature>
<dbReference type="RefSeq" id="WP_106354858.1">
    <property type="nucleotide sequence ID" value="NZ_PVTP01000002.1"/>
</dbReference>
<dbReference type="InterPro" id="IPR036271">
    <property type="entry name" value="Tet_transcr_reg_TetR-rel_C_sf"/>
</dbReference>
<dbReference type="PANTHER" id="PTHR30055:SF235">
    <property type="entry name" value="TRANSCRIPTIONAL REGULATORY PROTEIN"/>
    <property type="match status" value="1"/>
</dbReference>
<dbReference type="InterPro" id="IPR009057">
    <property type="entry name" value="Homeodomain-like_sf"/>
</dbReference>
<dbReference type="GO" id="GO:0003700">
    <property type="term" value="F:DNA-binding transcription factor activity"/>
    <property type="evidence" value="ECO:0007669"/>
    <property type="project" value="TreeGrafter"/>
</dbReference>
<dbReference type="SUPFAM" id="SSF46689">
    <property type="entry name" value="Homeodomain-like"/>
    <property type="match status" value="1"/>
</dbReference>
<gene>
    <name evidence="4" type="ORF">CLV80_102212</name>
</gene>
<dbReference type="PANTHER" id="PTHR30055">
    <property type="entry name" value="HTH-TYPE TRANSCRIPTIONAL REGULATOR RUTR"/>
    <property type="match status" value="1"/>
</dbReference>
<dbReference type="OrthoDB" id="9779746at2"/>
<dbReference type="AlphaFoldDB" id="A0A2T0W3H7"/>
<accession>A0A2T0W3H7</accession>
<evidence type="ECO:0000256" key="1">
    <source>
        <dbReference type="ARBA" id="ARBA00023125"/>
    </source>
</evidence>
<dbReference type="SUPFAM" id="SSF48498">
    <property type="entry name" value="Tetracyclin repressor-like, C-terminal domain"/>
    <property type="match status" value="1"/>
</dbReference>
<dbReference type="InterPro" id="IPR050109">
    <property type="entry name" value="HTH-type_TetR-like_transc_reg"/>
</dbReference>
<evidence type="ECO:0000313" key="5">
    <source>
        <dbReference type="Proteomes" id="UP000238007"/>
    </source>
</evidence>
<keyword evidence="5" id="KW-1185">Reference proteome</keyword>
<dbReference type="Pfam" id="PF00440">
    <property type="entry name" value="TetR_N"/>
    <property type="match status" value="1"/>
</dbReference>
<dbReference type="Pfam" id="PF17920">
    <property type="entry name" value="TetR_C_16"/>
    <property type="match status" value="1"/>
</dbReference>
<evidence type="ECO:0000313" key="4">
    <source>
        <dbReference type="EMBL" id="PRY79567.1"/>
    </source>
</evidence>
<protein>
    <submittedName>
        <fullName evidence="4">AcrR family transcriptional regulator</fullName>
    </submittedName>
</protein>
<keyword evidence="1 2" id="KW-0238">DNA-binding</keyword>
<name>A0A2T0W3H7_9RHOB</name>
<reference evidence="4 5" key="1">
    <citation type="submission" date="2018-03" db="EMBL/GenBank/DDBJ databases">
        <title>Genomic Encyclopedia of Archaeal and Bacterial Type Strains, Phase II (KMG-II): from individual species to whole genera.</title>
        <authorList>
            <person name="Goeker M."/>
        </authorList>
    </citation>
    <scope>NUCLEOTIDE SEQUENCE [LARGE SCALE GENOMIC DNA]</scope>
    <source>
        <strain evidence="4 5">DSM 101533</strain>
    </source>
</reference>
<dbReference type="InterPro" id="IPR001647">
    <property type="entry name" value="HTH_TetR"/>
</dbReference>